<reference evidence="1" key="2">
    <citation type="journal article" date="2022" name="New Phytol.">
        <title>Evolutionary transition to the ectomycorrhizal habit in the genomes of a hyperdiverse lineage of mushroom-forming fungi.</title>
        <authorList>
            <person name="Looney B."/>
            <person name="Miyauchi S."/>
            <person name="Morin E."/>
            <person name="Drula E."/>
            <person name="Courty P.E."/>
            <person name="Kohler A."/>
            <person name="Kuo A."/>
            <person name="LaButti K."/>
            <person name="Pangilinan J."/>
            <person name="Lipzen A."/>
            <person name="Riley R."/>
            <person name="Andreopoulos W."/>
            <person name="He G."/>
            <person name="Johnson J."/>
            <person name="Nolan M."/>
            <person name="Tritt A."/>
            <person name="Barry K.W."/>
            <person name="Grigoriev I.V."/>
            <person name="Nagy L.G."/>
            <person name="Hibbett D."/>
            <person name="Henrissat B."/>
            <person name="Matheny P.B."/>
            <person name="Labbe J."/>
            <person name="Martin F.M."/>
        </authorList>
    </citation>
    <scope>NUCLEOTIDE SEQUENCE</scope>
    <source>
        <strain evidence="1">FP105234-sp</strain>
    </source>
</reference>
<comment type="caution">
    <text evidence="1">The sequence shown here is derived from an EMBL/GenBank/DDBJ whole genome shotgun (WGS) entry which is preliminary data.</text>
</comment>
<evidence type="ECO:0000313" key="1">
    <source>
        <dbReference type="EMBL" id="KAI0041409.1"/>
    </source>
</evidence>
<name>A0ACB8RB63_9AGAM</name>
<evidence type="ECO:0000313" key="2">
    <source>
        <dbReference type="Proteomes" id="UP000814033"/>
    </source>
</evidence>
<reference evidence="1" key="1">
    <citation type="submission" date="2021-02" db="EMBL/GenBank/DDBJ databases">
        <authorList>
            <consortium name="DOE Joint Genome Institute"/>
            <person name="Ahrendt S."/>
            <person name="Looney B.P."/>
            <person name="Miyauchi S."/>
            <person name="Morin E."/>
            <person name="Drula E."/>
            <person name="Courty P.E."/>
            <person name="Chicoki N."/>
            <person name="Fauchery L."/>
            <person name="Kohler A."/>
            <person name="Kuo A."/>
            <person name="Labutti K."/>
            <person name="Pangilinan J."/>
            <person name="Lipzen A."/>
            <person name="Riley R."/>
            <person name="Andreopoulos W."/>
            <person name="He G."/>
            <person name="Johnson J."/>
            <person name="Barry K.W."/>
            <person name="Grigoriev I.V."/>
            <person name="Nagy L."/>
            <person name="Hibbett D."/>
            <person name="Henrissat B."/>
            <person name="Matheny P.B."/>
            <person name="Labbe J."/>
            <person name="Martin F."/>
        </authorList>
    </citation>
    <scope>NUCLEOTIDE SEQUENCE</scope>
    <source>
        <strain evidence="1">FP105234-sp</strain>
    </source>
</reference>
<proteinExistence type="predicted"/>
<keyword evidence="2" id="KW-1185">Reference proteome</keyword>
<sequence>MDHARTRRQDENTDPAFWMPKLQLMPQIYAPLHPHRLWHPTFDGIGVHNIPNIGQATTTLEGAVTLPPSHLQRMPPTQNLAYTIHPADRGDRSSGDLGTTFASSSHPQEEVFSEHNLKNVLQFTGHSGQIVRVPTTGAARTRSMQHNNTIDHGIGYTLFDQPTSAISSIAAQQPAGVDPSFLNASNDVAQQHPYSIGRPSIGTVGSFGAGLPVPSEAQRSAIASTNSFQGLEAAGSLQLNEVQLRMVSSMSTPMLPPTGPASSSGCSSSTPALSPETPRMEMPTGMAYPPVYVASTPPSKFTHYEEPIRAAPALQWAEYLSQEVPSIPHRHHGAAATIPYVNDAHWSAMPANWTTAAPQPAGGVWTWPVDRLEEQHLTATSAQTTRQKSDEIRAEPRAGPHYAGTRTYEGEALTDFKTKSKTRNRGHADAPVNLDQGSLALSSAGPSALQSIGKYNPWSEPSDGGRIPTPDYGGEWRGEWRERTEGEGERSEEQELTDNSMVHANPADDQVPSWRMPDDLRLQVHSRQAYTHRMPVHRSSGLNVPSV</sequence>
<organism evidence="1 2">
    <name type="scientific">Auriscalpium vulgare</name>
    <dbReference type="NCBI Taxonomy" id="40419"/>
    <lineage>
        <taxon>Eukaryota</taxon>
        <taxon>Fungi</taxon>
        <taxon>Dikarya</taxon>
        <taxon>Basidiomycota</taxon>
        <taxon>Agaricomycotina</taxon>
        <taxon>Agaricomycetes</taxon>
        <taxon>Russulales</taxon>
        <taxon>Auriscalpiaceae</taxon>
        <taxon>Auriscalpium</taxon>
    </lineage>
</organism>
<dbReference type="EMBL" id="MU276124">
    <property type="protein sequence ID" value="KAI0041409.1"/>
    <property type="molecule type" value="Genomic_DNA"/>
</dbReference>
<accession>A0ACB8RB63</accession>
<gene>
    <name evidence="1" type="ORF">FA95DRAFT_1576368</name>
</gene>
<dbReference type="Proteomes" id="UP000814033">
    <property type="component" value="Unassembled WGS sequence"/>
</dbReference>
<protein>
    <submittedName>
        <fullName evidence="1">Uncharacterized protein</fullName>
    </submittedName>
</protein>